<keyword evidence="6 8" id="KW-1133">Transmembrane helix</keyword>
<keyword evidence="10" id="KW-1185">Reference proteome</keyword>
<name>A0ABQ5Q7C6_9BACT</name>
<evidence type="ECO:0000256" key="7">
    <source>
        <dbReference type="ARBA" id="ARBA00023136"/>
    </source>
</evidence>
<dbReference type="InterPro" id="IPR052017">
    <property type="entry name" value="TSUP"/>
</dbReference>
<keyword evidence="7 8" id="KW-0472">Membrane</keyword>
<comment type="subcellular location">
    <subcellularLocation>
        <location evidence="1 8">Cell membrane</location>
        <topology evidence="1 8">Multi-pass membrane protein</topology>
    </subcellularLocation>
</comment>
<dbReference type="PANTHER" id="PTHR30269">
    <property type="entry name" value="TRANSMEMBRANE PROTEIN YFCA"/>
    <property type="match status" value="1"/>
</dbReference>
<evidence type="ECO:0000256" key="1">
    <source>
        <dbReference type="ARBA" id="ARBA00004651"/>
    </source>
</evidence>
<sequence length="259" mass="26864">MPSLPALLLLMLAALLAGFIDAVVGGGGLITVPALLLGLPAGTPLPTLLGTNKVVAVTGTTLAAGKFVRARALDWREMVLPVLASGLGSAGGVWLTYHMHADFLRPLMLGLLVAMLAFTLLRPDLGSLHAPRFGLAHQRGLAALISVCLGFYDGFFGPGTGSVLIFLFVAVLGFDFLRSSALAKAVNWASNITAMGLFVLRGSWLPTVALSMAVANGAGGYLGAHVALTRGSRWVRAVFIAVVGALILRLGWQVLRGTA</sequence>
<organism evidence="9 10">
    <name type="scientific">Geothrix rubra</name>
    <dbReference type="NCBI Taxonomy" id="2927977"/>
    <lineage>
        <taxon>Bacteria</taxon>
        <taxon>Pseudomonadati</taxon>
        <taxon>Acidobacteriota</taxon>
        <taxon>Holophagae</taxon>
        <taxon>Holophagales</taxon>
        <taxon>Holophagaceae</taxon>
        <taxon>Geothrix</taxon>
    </lineage>
</organism>
<dbReference type="InterPro" id="IPR002781">
    <property type="entry name" value="TM_pro_TauE-like"/>
</dbReference>
<dbReference type="Pfam" id="PF01925">
    <property type="entry name" value="TauE"/>
    <property type="match status" value="1"/>
</dbReference>
<evidence type="ECO:0000256" key="8">
    <source>
        <dbReference type="RuleBase" id="RU363041"/>
    </source>
</evidence>
<reference evidence="9 10" key="1">
    <citation type="journal article" date="2023" name="Antonie Van Leeuwenhoek">
        <title>Mesoterricola silvestris gen. nov., sp. nov., Mesoterricola sediminis sp. nov., Geothrix oryzae sp. nov., Geothrix edaphica sp. nov., Geothrix rubra sp. nov., and Geothrix limicola sp. nov., six novel members of Acidobacteriota isolated from soils.</title>
        <authorList>
            <person name="Itoh H."/>
            <person name="Sugisawa Y."/>
            <person name="Mise K."/>
            <person name="Xu Z."/>
            <person name="Kuniyasu M."/>
            <person name="Ushijima N."/>
            <person name="Kawano K."/>
            <person name="Kobayashi E."/>
            <person name="Shiratori Y."/>
            <person name="Masuda Y."/>
            <person name="Senoo K."/>
        </authorList>
    </citation>
    <scope>NUCLEOTIDE SEQUENCE [LARGE SCALE GENOMIC DNA]</scope>
    <source>
        <strain evidence="9 10">Red803</strain>
    </source>
</reference>
<evidence type="ECO:0000256" key="6">
    <source>
        <dbReference type="ARBA" id="ARBA00022989"/>
    </source>
</evidence>
<evidence type="ECO:0000313" key="10">
    <source>
        <dbReference type="Proteomes" id="UP001165089"/>
    </source>
</evidence>
<comment type="caution">
    <text evidence="9">The sequence shown here is derived from an EMBL/GenBank/DDBJ whole genome shotgun (WGS) entry which is preliminary data.</text>
</comment>
<dbReference type="PANTHER" id="PTHR30269:SF0">
    <property type="entry name" value="MEMBRANE TRANSPORTER PROTEIN YFCA-RELATED"/>
    <property type="match status" value="1"/>
</dbReference>
<feature type="transmembrane region" description="Helical" evidence="8">
    <location>
        <begin position="103"/>
        <end position="121"/>
    </location>
</feature>
<evidence type="ECO:0000256" key="3">
    <source>
        <dbReference type="ARBA" id="ARBA00022448"/>
    </source>
</evidence>
<protein>
    <recommendedName>
        <fullName evidence="8">Probable membrane transporter protein</fullName>
    </recommendedName>
</protein>
<evidence type="ECO:0000313" key="9">
    <source>
        <dbReference type="EMBL" id="GLH70687.1"/>
    </source>
</evidence>
<keyword evidence="3" id="KW-0813">Transport</keyword>
<feature type="transmembrane region" description="Helical" evidence="8">
    <location>
        <begin position="158"/>
        <end position="177"/>
    </location>
</feature>
<evidence type="ECO:0000256" key="2">
    <source>
        <dbReference type="ARBA" id="ARBA00009142"/>
    </source>
</evidence>
<feature type="transmembrane region" description="Helical" evidence="8">
    <location>
        <begin position="198"/>
        <end position="222"/>
    </location>
</feature>
<dbReference type="RefSeq" id="WP_285726154.1">
    <property type="nucleotide sequence ID" value="NZ_BSDD01000004.1"/>
</dbReference>
<comment type="similarity">
    <text evidence="2 8">Belongs to the 4-toluene sulfonate uptake permease (TSUP) (TC 2.A.102) family.</text>
</comment>
<keyword evidence="4 8" id="KW-1003">Cell membrane</keyword>
<accession>A0ABQ5Q7C6</accession>
<proteinExistence type="inferred from homology"/>
<dbReference type="Proteomes" id="UP001165089">
    <property type="component" value="Unassembled WGS sequence"/>
</dbReference>
<gene>
    <name evidence="9" type="ORF">GETHPA_22200</name>
</gene>
<evidence type="ECO:0000256" key="4">
    <source>
        <dbReference type="ARBA" id="ARBA00022475"/>
    </source>
</evidence>
<feature type="transmembrane region" description="Helical" evidence="8">
    <location>
        <begin position="234"/>
        <end position="252"/>
    </location>
</feature>
<dbReference type="EMBL" id="BSDD01000004">
    <property type="protein sequence ID" value="GLH70687.1"/>
    <property type="molecule type" value="Genomic_DNA"/>
</dbReference>
<keyword evidence="5 8" id="KW-0812">Transmembrane</keyword>
<feature type="transmembrane region" description="Helical" evidence="8">
    <location>
        <begin position="79"/>
        <end position="97"/>
    </location>
</feature>
<evidence type="ECO:0000256" key="5">
    <source>
        <dbReference type="ARBA" id="ARBA00022692"/>
    </source>
</evidence>